<protein>
    <submittedName>
        <fullName evidence="4">Uncharacterized protein LOC116295671</fullName>
    </submittedName>
</protein>
<dbReference type="GO" id="GO:0005886">
    <property type="term" value="C:plasma membrane"/>
    <property type="evidence" value="ECO:0007669"/>
    <property type="project" value="TreeGrafter"/>
</dbReference>
<dbReference type="KEGG" id="aten:116295671"/>
<dbReference type="Gene3D" id="3.40.50.150">
    <property type="entry name" value="Vaccinia Virus protein VP39"/>
    <property type="match status" value="1"/>
</dbReference>
<evidence type="ECO:0000313" key="4">
    <source>
        <dbReference type="RefSeq" id="XP_031559431.1"/>
    </source>
</evidence>
<dbReference type="Pfam" id="PF04989">
    <property type="entry name" value="RMNT_CmcI"/>
    <property type="match status" value="1"/>
</dbReference>
<dbReference type="Proteomes" id="UP000515163">
    <property type="component" value="Unplaced"/>
</dbReference>
<evidence type="ECO:0000256" key="1">
    <source>
        <dbReference type="ARBA" id="ARBA00022603"/>
    </source>
</evidence>
<keyword evidence="1" id="KW-0489">Methyltransferase</keyword>
<dbReference type="GO" id="GO:0008168">
    <property type="term" value="F:methyltransferase activity"/>
    <property type="evidence" value="ECO:0007669"/>
    <property type="project" value="UniProtKB-KW"/>
</dbReference>
<name>A0A6P8HVN0_ACTTE</name>
<dbReference type="OrthoDB" id="186626at2759"/>
<dbReference type="InterPro" id="IPR007072">
    <property type="entry name" value="RNMT_CmcI"/>
</dbReference>
<dbReference type="InterPro" id="IPR029063">
    <property type="entry name" value="SAM-dependent_MTases_sf"/>
</dbReference>
<dbReference type="SUPFAM" id="SSF53335">
    <property type="entry name" value="S-adenosyl-L-methionine-dependent methyltransferases"/>
    <property type="match status" value="1"/>
</dbReference>
<dbReference type="GeneID" id="116295671"/>
<dbReference type="PANTHER" id="PTHR40048:SF1">
    <property type="entry name" value="RHAMNOSYL O-METHYLTRANSFERASE"/>
    <property type="match status" value="1"/>
</dbReference>
<keyword evidence="3" id="KW-1185">Reference proteome</keyword>
<keyword evidence="2" id="KW-0808">Transferase</keyword>
<gene>
    <name evidence="4" type="primary">LOC116295671</name>
</gene>
<dbReference type="GO" id="GO:0008610">
    <property type="term" value="P:lipid biosynthetic process"/>
    <property type="evidence" value="ECO:0007669"/>
    <property type="project" value="InterPro"/>
</dbReference>
<evidence type="ECO:0000256" key="2">
    <source>
        <dbReference type="ARBA" id="ARBA00022679"/>
    </source>
</evidence>
<proteinExistence type="predicted"/>
<dbReference type="InParanoid" id="A0A6P8HVN0"/>
<evidence type="ECO:0000313" key="3">
    <source>
        <dbReference type="Proteomes" id="UP000515163"/>
    </source>
</evidence>
<dbReference type="RefSeq" id="XP_031559431.1">
    <property type="nucleotide sequence ID" value="XM_031703571.1"/>
</dbReference>
<sequence length="273" mass="31571">MQNIDESNDDYATYLKKVKAIYRERVNPKNRQERLIKFEDRLDKSDLTREIIIKHAPGKYMMQWRGLCLIKYPIDLGIYQLMLQEIKPPTIIEIGTFNGGGAVWMADIMKIHGHKTHVYSMDIDLSYLEVGLNDRDDITFIHGDSFKISEAFPEDMLKNLPHPWLLIEDAHVNITNVLEYFDKYTQAGDYIVVEDTHPDIQTRLGFGLLKDLGEYEAIGTTWSMDPFKEFVKKHGNKYRVDPAYSDLNGFATRAGKLHRAELHYGHPNMASSS</sequence>
<reference evidence="4" key="1">
    <citation type="submission" date="2025-08" db="UniProtKB">
        <authorList>
            <consortium name="RefSeq"/>
        </authorList>
    </citation>
    <scope>IDENTIFICATION</scope>
    <source>
        <tissue evidence="4">Tentacle</tissue>
    </source>
</reference>
<dbReference type="GO" id="GO:0032259">
    <property type="term" value="P:methylation"/>
    <property type="evidence" value="ECO:0007669"/>
    <property type="project" value="UniProtKB-KW"/>
</dbReference>
<accession>A0A6P8HVN0</accession>
<dbReference type="AlphaFoldDB" id="A0A6P8HVN0"/>
<dbReference type="PANTHER" id="PTHR40048">
    <property type="entry name" value="RHAMNOSYL O-METHYLTRANSFERASE"/>
    <property type="match status" value="1"/>
</dbReference>
<organism evidence="3 4">
    <name type="scientific">Actinia tenebrosa</name>
    <name type="common">Australian red waratah sea anemone</name>
    <dbReference type="NCBI Taxonomy" id="6105"/>
    <lineage>
        <taxon>Eukaryota</taxon>
        <taxon>Metazoa</taxon>
        <taxon>Cnidaria</taxon>
        <taxon>Anthozoa</taxon>
        <taxon>Hexacorallia</taxon>
        <taxon>Actiniaria</taxon>
        <taxon>Actiniidae</taxon>
        <taxon>Actinia</taxon>
    </lineage>
</organism>